<dbReference type="RefSeq" id="WP_089830693.1">
    <property type="nucleotide sequence ID" value="NZ_FNBN01000002.1"/>
</dbReference>
<reference evidence="1 2" key="1">
    <citation type="submission" date="2016-10" db="EMBL/GenBank/DDBJ databases">
        <authorList>
            <person name="de Groot N.N."/>
        </authorList>
    </citation>
    <scope>NUCLEOTIDE SEQUENCE [LARGE SCALE GENOMIC DNA]</scope>
    <source>
        <strain evidence="1 2">DSM 527</strain>
    </source>
</reference>
<protein>
    <submittedName>
        <fullName evidence="1">Uncharacterized protein</fullName>
    </submittedName>
</protein>
<dbReference type="EMBL" id="FNBN01000002">
    <property type="protein sequence ID" value="SDF59820.1"/>
    <property type="molecule type" value="Genomic_DNA"/>
</dbReference>
<gene>
    <name evidence="1" type="ORF">SAMN04488121_102383</name>
</gene>
<dbReference type="AlphaFoldDB" id="A0A1G7MF61"/>
<evidence type="ECO:0000313" key="1">
    <source>
        <dbReference type="EMBL" id="SDF59820.1"/>
    </source>
</evidence>
<name>A0A1G7MF61_CHIFI</name>
<proteinExistence type="predicted"/>
<evidence type="ECO:0000313" key="2">
    <source>
        <dbReference type="Proteomes" id="UP000199045"/>
    </source>
</evidence>
<dbReference type="OrthoDB" id="798544at2"/>
<accession>A0A1G7MF61</accession>
<organism evidence="1 2">
    <name type="scientific">Chitinophaga filiformis</name>
    <name type="common">Myxococcus filiformis</name>
    <name type="synonym">Flexibacter filiformis</name>
    <dbReference type="NCBI Taxonomy" id="104663"/>
    <lineage>
        <taxon>Bacteria</taxon>
        <taxon>Pseudomonadati</taxon>
        <taxon>Bacteroidota</taxon>
        <taxon>Chitinophagia</taxon>
        <taxon>Chitinophagales</taxon>
        <taxon>Chitinophagaceae</taxon>
        <taxon>Chitinophaga</taxon>
    </lineage>
</organism>
<dbReference type="Proteomes" id="UP000199045">
    <property type="component" value="Unassembled WGS sequence"/>
</dbReference>
<sequence length="92" mass="9891">MNEKELVGVLLDTVLSAPGMAETVKIDLKISRKNALLLGNLISKGIDPKSTNGLLDSMPKEAAEQLTEVSNEIIQKSGLTDLNQKLKSLTSK</sequence>